<evidence type="ECO:0000313" key="4">
    <source>
        <dbReference type="Proteomes" id="UP001610446"/>
    </source>
</evidence>
<sequence length="496" mass="54478">MEAVKRFFSSPKFAVAGASNDSHKFGYKILAWYHQHSLPVTPLNPRAPSIDLSPSHSYKTVASPSALPSPAQTSLSVVTPPAVTLPLLQEAHSVGIPAVWLQPGTFDNAVLEFARSHFEAVIAGDGGRGSEGWCSSSFLFDSPIPPQLDLVGAPSPLFQVPPTPSASSALYRSISISHHRKRGYPEIDPTRVKVAQTPHRPPPPVHDFFADLEESYDHEDYDFHRPSRYRDYPRTPLDASLSDSGREPDEFRRKRCRREDPSLVIAASPSGIDEKAPTPSEQMPTVAGPLRWSRAVLNVVGKVWDFCWSGPFRGFYAGGGRGYSLDPPQPSATGHDENLSPNTSLLASSAVLIPSTEKETGSLPGEYPLDAREGDINGNWVLVSTREGATATSFGSPSVRPRSQRAHVPRGRVIHRRSPSKKALVSHPSSNFSSPAQPYESTVSVQTQRYLAQQRRREREEDASLQRLNRQLQAMIQEGKQALGTRIEVDDVDMED</sequence>
<dbReference type="PANTHER" id="PTHR33303">
    <property type="entry name" value="CYTOPLASMIC PROTEIN-RELATED"/>
    <property type="match status" value="1"/>
</dbReference>
<name>A0ABR4K934_9EURO</name>
<dbReference type="PANTHER" id="PTHR33303:SF2">
    <property type="entry name" value="COA-BINDING DOMAIN-CONTAINING PROTEIN"/>
    <property type="match status" value="1"/>
</dbReference>
<gene>
    <name evidence="3" type="ORF">BJY01DRAFT_233776</name>
</gene>
<feature type="domain" description="CoA-binding" evidence="2">
    <location>
        <begin position="12"/>
        <end position="122"/>
    </location>
</feature>
<dbReference type="InterPro" id="IPR036291">
    <property type="entry name" value="NAD(P)-bd_dom_sf"/>
</dbReference>
<reference evidence="3 4" key="1">
    <citation type="submission" date="2024-07" db="EMBL/GenBank/DDBJ databases">
        <title>Section-level genome sequencing and comparative genomics of Aspergillus sections Usti and Cavernicolus.</title>
        <authorList>
            <consortium name="Lawrence Berkeley National Laboratory"/>
            <person name="Nybo J.L."/>
            <person name="Vesth T.C."/>
            <person name="Theobald S."/>
            <person name="Frisvad J.C."/>
            <person name="Larsen T.O."/>
            <person name="Kjaerboelling I."/>
            <person name="Rothschild-Mancinelli K."/>
            <person name="Lyhne E.K."/>
            <person name="Kogle M.E."/>
            <person name="Barry K."/>
            <person name="Clum A."/>
            <person name="Na H."/>
            <person name="Ledsgaard L."/>
            <person name="Lin J."/>
            <person name="Lipzen A."/>
            <person name="Kuo A."/>
            <person name="Riley R."/>
            <person name="Mondo S."/>
            <person name="Labutti K."/>
            <person name="Haridas S."/>
            <person name="Pangalinan J."/>
            <person name="Salamov A.A."/>
            <person name="Simmons B.A."/>
            <person name="Magnuson J.K."/>
            <person name="Chen J."/>
            <person name="Drula E."/>
            <person name="Henrissat B."/>
            <person name="Wiebenga A."/>
            <person name="Lubbers R.J."/>
            <person name="Gomes A.C."/>
            <person name="Makela M.R."/>
            <person name="Stajich J."/>
            <person name="Grigoriev I.V."/>
            <person name="Mortensen U.H."/>
            <person name="De Vries R.P."/>
            <person name="Baker S.E."/>
            <person name="Andersen M.R."/>
        </authorList>
    </citation>
    <scope>NUCLEOTIDE SEQUENCE [LARGE SCALE GENOMIC DNA]</scope>
    <source>
        <strain evidence="3 4">CBS 123904</strain>
    </source>
</reference>
<dbReference type="Proteomes" id="UP001610446">
    <property type="component" value="Unassembled WGS sequence"/>
</dbReference>
<feature type="region of interest" description="Disordered" evidence="1">
    <location>
        <begin position="227"/>
        <end position="262"/>
    </location>
</feature>
<keyword evidence="4" id="KW-1185">Reference proteome</keyword>
<protein>
    <submittedName>
        <fullName evidence="3">CoA binding domain-containing protein</fullName>
    </submittedName>
</protein>
<feature type="compositionally biased region" description="Basic and acidic residues" evidence="1">
    <location>
        <begin position="455"/>
        <end position="464"/>
    </location>
</feature>
<feature type="compositionally biased region" description="Basic residues" evidence="1">
    <location>
        <begin position="402"/>
        <end position="420"/>
    </location>
</feature>
<evidence type="ECO:0000313" key="3">
    <source>
        <dbReference type="EMBL" id="KAL2848800.1"/>
    </source>
</evidence>
<evidence type="ECO:0000259" key="2">
    <source>
        <dbReference type="Pfam" id="PF13380"/>
    </source>
</evidence>
<accession>A0ABR4K934</accession>
<dbReference type="Pfam" id="PF13380">
    <property type="entry name" value="CoA_binding_2"/>
    <property type="match status" value="1"/>
</dbReference>
<dbReference type="Gene3D" id="3.40.50.720">
    <property type="entry name" value="NAD(P)-binding Rossmann-like Domain"/>
    <property type="match status" value="1"/>
</dbReference>
<comment type="caution">
    <text evidence="3">The sequence shown here is derived from an EMBL/GenBank/DDBJ whole genome shotgun (WGS) entry which is preliminary data.</text>
</comment>
<dbReference type="EMBL" id="JBFXLU010000047">
    <property type="protein sequence ID" value="KAL2848800.1"/>
    <property type="molecule type" value="Genomic_DNA"/>
</dbReference>
<organism evidence="3 4">
    <name type="scientific">Aspergillus pseudoustus</name>
    <dbReference type="NCBI Taxonomy" id="1810923"/>
    <lineage>
        <taxon>Eukaryota</taxon>
        <taxon>Fungi</taxon>
        <taxon>Dikarya</taxon>
        <taxon>Ascomycota</taxon>
        <taxon>Pezizomycotina</taxon>
        <taxon>Eurotiomycetes</taxon>
        <taxon>Eurotiomycetidae</taxon>
        <taxon>Eurotiales</taxon>
        <taxon>Aspergillaceae</taxon>
        <taxon>Aspergillus</taxon>
        <taxon>Aspergillus subgen. Nidulantes</taxon>
    </lineage>
</organism>
<feature type="compositionally biased region" description="Basic and acidic residues" evidence="1">
    <location>
        <begin position="244"/>
        <end position="261"/>
    </location>
</feature>
<dbReference type="SUPFAM" id="SSF51735">
    <property type="entry name" value="NAD(P)-binding Rossmann-fold domains"/>
    <property type="match status" value="1"/>
</dbReference>
<evidence type="ECO:0000256" key="1">
    <source>
        <dbReference type="SAM" id="MobiDB-lite"/>
    </source>
</evidence>
<dbReference type="InterPro" id="IPR003781">
    <property type="entry name" value="CoA-bd"/>
</dbReference>
<feature type="region of interest" description="Disordered" evidence="1">
    <location>
        <begin position="391"/>
        <end position="466"/>
    </location>
</feature>
<proteinExistence type="predicted"/>
<feature type="compositionally biased region" description="Polar residues" evidence="1">
    <location>
        <begin position="427"/>
        <end position="451"/>
    </location>
</feature>